<dbReference type="RefSeq" id="WP_154527564.1">
    <property type="nucleotide sequence ID" value="NZ_VULZ01000024.1"/>
</dbReference>
<reference evidence="1 2" key="1">
    <citation type="submission" date="2019-08" db="EMBL/GenBank/DDBJ databases">
        <title>In-depth cultivation of the pig gut microbiome towards novel bacterial diversity and tailored functional studies.</title>
        <authorList>
            <person name="Wylensek D."/>
            <person name="Hitch T.C.A."/>
            <person name="Clavel T."/>
        </authorList>
    </citation>
    <scope>NUCLEOTIDE SEQUENCE [LARGE SCALE GENOMIC DNA]</scope>
    <source>
        <strain evidence="1 2">Oil+RF-744-WCA-WT-11</strain>
    </source>
</reference>
<protein>
    <recommendedName>
        <fullName evidence="3">Phage gp6-like head-tail connector protein</fullName>
    </recommendedName>
</protein>
<keyword evidence="2" id="KW-1185">Reference proteome</keyword>
<evidence type="ECO:0000313" key="1">
    <source>
        <dbReference type="EMBL" id="MSS16134.1"/>
    </source>
</evidence>
<comment type="caution">
    <text evidence="1">The sequence shown here is derived from an EMBL/GenBank/DDBJ whole genome shotgun (WGS) entry which is preliminary data.</text>
</comment>
<evidence type="ECO:0000313" key="2">
    <source>
        <dbReference type="Proteomes" id="UP000481852"/>
    </source>
</evidence>
<dbReference type="EMBL" id="VULZ01000024">
    <property type="protein sequence ID" value="MSS16134.1"/>
    <property type="molecule type" value="Genomic_DNA"/>
</dbReference>
<dbReference type="Proteomes" id="UP000481852">
    <property type="component" value="Unassembled WGS sequence"/>
</dbReference>
<proteinExistence type="predicted"/>
<sequence length="99" mass="11468">MLNKDTMPEEYLNMVKRHLSVTWNDPDTDDKIADMMLDAEAALNHLLGASADYFKPGIDRELYLAYLLYAWNNCLNEFDSAYRTEIIRARHLHAFQNGG</sequence>
<evidence type="ECO:0008006" key="3">
    <source>
        <dbReference type="Google" id="ProtNLM"/>
    </source>
</evidence>
<gene>
    <name evidence="1" type="ORF">FYJ35_14070</name>
</gene>
<name>A0A6L5XBL9_9FIRM</name>
<dbReference type="AlphaFoldDB" id="A0A6L5XBL9"/>
<accession>A0A6L5XBL9</accession>
<organism evidence="1 2">
    <name type="scientific">Porcincola intestinalis</name>
    <dbReference type="NCBI Taxonomy" id="2606632"/>
    <lineage>
        <taxon>Bacteria</taxon>
        <taxon>Bacillati</taxon>
        <taxon>Bacillota</taxon>
        <taxon>Clostridia</taxon>
        <taxon>Lachnospirales</taxon>
        <taxon>Lachnospiraceae</taxon>
        <taxon>Porcincola</taxon>
    </lineage>
</organism>